<dbReference type="OrthoDB" id="423533at2759"/>
<keyword evidence="4" id="KW-1185">Reference proteome</keyword>
<dbReference type="AlphaFoldDB" id="A0A814F7I6"/>
<dbReference type="GO" id="GO:0005576">
    <property type="term" value="C:extracellular region"/>
    <property type="evidence" value="ECO:0007669"/>
    <property type="project" value="InterPro"/>
</dbReference>
<sequence length="285" mass="33023">MSDNEHKKYSSLGDLSDEAVVPPRTLVKGLQRRFAFLMGSNDNLSDVSDKTSDWIFSKHHATSYARAIEYDCVKDRGIAKTVQKLEDADVIPHDDSEESKLLRFYLNEARNENNALYLLLFILNTVFYKKINSFMVSGSPKIVYDKLCREWSGYYAGLLMRNPALHIYRYKGIVYRGMTMFTQNLQKSYKVQDRFTNRTFQSTSKSWEIAAKYVGTTPAKLNETNVIMIYEIVDSRFALDVEKLSQYPDEREVLLLPGCLFEVQQIDNRKTPIQICVEQLVTYYA</sequence>
<proteinExistence type="predicted"/>
<protein>
    <recommendedName>
        <fullName evidence="1">ADP ribosyltransferase domain-containing protein</fullName>
    </recommendedName>
</protein>
<dbReference type="SUPFAM" id="SSF56399">
    <property type="entry name" value="ADP-ribosylation"/>
    <property type="match status" value="1"/>
</dbReference>
<evidence type="ECO:0000313" key="2">
    <source>
        <dbReference type="EMBL" id="CAF0979179.1"/>
    </source>
</evidence>
<gene>
    <name evidence="2" type="ORF">EDS130_LOCUS13778</name>
    <name evidence="3" type="ORF">XAT740_LOCUS14976</name>
</gene>
<dbReference type="Proteomes" id="UP000663852">
    <property type="component" value="Unassembled WGS sequence"/>
</dbReference>
<reference evidence="2" key="1">
    <citation type="submission" date="2021-02" db="EMBL/GenBank/DDBJ databases">
        <authorList>
            <person name="Nowell W R."/>
        </authorList>
    </citation>
    <scope>NUCLEOTIDE SEQUENCE</scope>
</reference>
<dbReference type="InterPro" id="IPR003540">
    <property type="entry name" value="ADP-ribosyltransferase"/>
</dbReference>
<dbReference type="Gene3D" id="3.90.176.10">
    <property type="entry name" value="Toxin ADP-ribosyltransferase, Chain A, domain 1"/>
    <property type="match status" value="1"/>
</dbReference>
<comment type="caution">
    <text evidence="2">The sequence shown here is derived from an EMBL/GenBank/DDBJ whole genome shotgun (WGS) entry which is preliminary data.</text>
</comment>
<name>A0A814F7I6_ADIRI</name>
<evidence type="ECO:0000313" key="3">
    <source>
        <dbReference type="EMBL" id="CAF1035403.1"/>
    </source>
</evidence>
<accession>A0A814F7I6</accession>
<evidence type="ECO:0000313" key="5">
    <source>
        <dbReference type="Proteomes" id="UP000663852"/>
    </source>
</evidence>
<dbReference type="EMBL" id="CAJNOR010000914">
    <property type="protein sequence ID" value="CAF1035403.1"/>
    <property type="molecule type" value="Genomic_DNA"/>
</dbReference>
<feature type="domain" description="ADP ribosyltransferase" evidence="1">
    <location>
        <begin position="190"/>
        <end position="278"/>
    </location>
</feature>
<evidence type="ECO:0000259" key="1">
    <source>
        <dbReference type="Pfam" id="PF03496"/>
    </source>
</evidence>
<dbReference type="EMBL" id="CAJNOJ010000055">
    <property type="protein sequence ID" value="CAF0979179.1"/>
    <property type="molecule type" value="Genomic_DNA"/>
</dbReference>
<evidence type="ECO:0000313" key="4">
    <source>
        <dbReference type="Proteomes" id="UP000663828"/>
    </source>
</evidence>
<dbReference type="Pfam" id="PF03496">
    <property type="entry name" value="ADPrib_exo_Tox"/>
    <property type="match status" value="1"/>
</dbReference>
<dbReference type="Proteomes" id="UP000663828">
    <property type="component" value="Unassembled WGS sequence"/>
</dbReference>
<organism evidence="2 5">
    <name type="scientific">Adineta ricciae</name>
    <name type="common">Rotifer</name>
    <dbReference type="NCBI Taxonomy" id="249248"/>
    <lineage>
        <taxon>Eukaryota</taxon>
        <taxon>Metazoa</taxon>
        <taxon>Spiralia</taxon>
        <taxon>Gnathifera</taxon>
        <taxon>Rotifera</taxon>
        <taxon>Eurotatoria</taxon>
        <taxon>Bdelloidea</taxon>
        <taxon>Adinetida</taxon>
        <taxon>Adinetidae</taxon>
        <taxon>Adineta</taxon>
    </lineage>
</organism>